<evidence type="ECO:0000313" key="9">
    <source>
        <dbReference type="EMBL" id="CAD7639301.1"/>
    </source>
</evidence>
<accession>A0A7R9LCT1</accession>
<dbReference type="GO" id="GO:0060271">
    <property type="term" value="P:cilium assembly"/>
    <property type="evidence" value="ECO:0007669"/>
    <property type="project" value="TreeGrafter"/>
</dbReference>
<feature type="compositionally biased region" description="Basic and acidic residues" evidence="8">
    <location>
        <begin position="1"/>
        <end position="19"/>
    </location>
</feature>
<feature type="compositionally biased region" description="Acidic residues" evidence="8">
    <location>
        <begin position="21"/>
        <end position="32"/>
    </location>
</feature>
<dbReference type="Proteomes" id="UP000728032">
    <property type="component" value="Unassembled WGS sequence"/>
</dbReference>
<keyword evidence="6" id="KW-0206">Cytoskeleton</keyword>
<reference evidence="9" key="1">
    <citation type="submission" date="2020-11" db="EMBL/GenBank/DDBJ databases">
        <authorList>
            <person name="Tran Van P."/>
        </authorList>
    </citation>
    <scope>NUCLEOTIDE SEQUENCE</scope>
</reference>
<evidence type="ECO:0000256" key="6">
    <source>
        <dbReference type="ARBA" id="ARBA00023212"/>
    </source>
</evidence>
<dbReference type="GO" id="GO:0031514">
    <property type="term" value="C:motile cilium"/>
    <property type="evidence" value="ECO:0007669"/>
    <property type="project" value="TreeGrafter"/>
</dbReference>
<keyword evidence="5" id="KW-0969">Cilium</keyword>
<evidence type="ECO:0000256" key="5">
    <source>
        <dbReference type="ARBA" id="ARBA00023069"/>
    </source>
</evidence>
<keyword evidence="10" id="KW-1185">Reference proteome</keyword>
<protein>
    <recommendedName>
        <fullName evidence="3">Intraflagellar transport protein 46 homolog</fullName>
    </recommendedName>
</protein>
<dbReference type="EMBL" id="CAJPVJ010000393">
    <property type="protein sequence ID" value="CAG2162309.1"/>
    <property type="molecule type" value="Genomic_DNA"/>
</dbReference>
<dbReference type="GO" id="GO:0030992">
    <property type="term" value="C:intraciliary transport particle B"/>
    <property type="evidence" value="ECO:0007669"/>
    <property type="project" value="TreeGrafter"/>
</dbReference>
<dbReference type="PANTHER" id="PTHR13376:SF0">
    <property type="entry name" value="INTRAFLAGELLAR TRANSPORT PROTEIN 46 HOMOLOG"/>
    <property type="match status" value="1"/>
</dbReference>
<dbReference type="OrthoDB" id="2119217at2759"/>
<dbReference type="EMBL" id="OC915218">
    <property type="protein sequence ID" value="CAD7639301.1"/>
    <property type="molecule type" value="Genomic_DNA"/>
</dbReference>
<feature type="region of interest" description="Disordered" evidence="8">
    <location>
        <begin position="1"/>
        <end position="38"/>
    </location>
</feature>
<keyword evidence="7" id="KW-0966">Cell projection</keyword>
<evidence type="ECO:0000256" key="2">
    <source>
        <dbReference type="ARBA" id="ARBA00007700"/>
    </source>
</evidence>
<evidence type="ECO:0000256" key="3">
    <source>
        <dbReference type="ARBA" id="ARBA00017206"/>
    </source>
</evidence>
<evidence type="ECO:0000256" key="8">
    <source>
        <dbReference type="SAM" id="MobiDB-lite"/>
    </source>
</evidence>
<dbReference type="GO" id="GO:0042073">
    <property type="term" value="P:intraciliary transport"/>
    <property type="evidence" value="ECO:0007669"/>
    <property type="project" value="InterPro"/>
</dbReference>
<dbReference type="InterPro" id="IPR022088">
    <property type="entry name" value="Intraflagellar_transp_cmplxB"/>
</dbReference>
<gene>
    <name evidence="9" type="ORF">ONB1V03_LOCUS1905</name>
</gene>
<evidence type="ECO:0000256" key="4">
    <source>
        <dbReference type="ARBA" id="ARBA00022490"/>
    </source>
</evidence>
<dbReference type="Pfam" id="PF12317">
    <property type="entry name" value="IFT46_B_C"/>
    <property type="match status" value="1"/>
</dbReference>
<keyword evidence="4" id="KW-0963">Cytoplasm</keyword>
<comment type="similarity">
    <text evidence="2">Belongs to the IFT46 family.</text>
</comment>
<dbReference type="GO" id="GO:0005815">
    <property type="term" value="C:microtubule organizing center"/>
    <property type="evidence" value="ECO:0007669"/>
    <property type="project" value="TreeGrafter"/>
</dbReference>
<name>A0A7R9LCT1_9ACAR</name>
<comment type="subcellular location">
    <subcellularLocation>
        <location evidence="1">Cytoplasm</location>
        <location evidence="1">Cytoskeleton</location>
        <location evidence="1">Cilium basal body</location>
    </subcellularLocation>
</comment>
<sequence>MKRMDKEIEKIVTKEKVNTSEDGEEDEEEEEERVAFEGAYDPSEYESLQVSSEMKNLFSYITCYSPQMIELETKLIPFIPDFIPAVGDIDAFIKVKRPDNKEDTLGLTVLDEPNAKLQSDPTLLSLKLKAISKDIKIIEESETAVKTANSNRDIDSWIDNIRHLHETTASSSTSVTLLHSHRLPDVEHLMQEWSEEFESALNVHSLPTPDLDCSLEEYITIICGENN</sequence>
<dbReference type="AlphaFoldDB" id="A0A7R9LCT1"/>
<organism evidence="9">
    <name type="scientific">Oppiella nova</name>
    <dbReference type="NCBI Taxonomy" id="334625"/>
    <lineage>
        <taxon>Eukaryota</taxon>
        <taxon>Metazoa</taxon>
        <taxon>Ecdysozoa</taxon>
        <taxon>Arthropoda</taxon>
        <taxon>Chelicerata</taxon>
        <taxon>Arachnida</taxon>
        <taxon>Acari</taxon>
        <taxon>Acariformes</taxon>
        <taxon>Sarcoptiformes</taxon>
        <taxon>Oribatida</taxon>
        <taxon>Brachypylina</taxon>
        <taxon>Oppioidea</taxon>
        <taxon>Oppiidae</taxon>
        <taxon>Oppiella</taxon>
    </lineage>
</organism>
<evidence type="ECO:0000256" key="7">
    <source>
        <dbReference type="ARBA" id="ARBA00023273"/>
    </source>
</evidence>
<evidence type="ECO:0000313" key="10">
    <source>
        <dbReference type="Proteomes" id="UP000728032"/>
    </source>
</evidence>
<dbReference type="PANTHER" id="PTHR13376">
    <property type="entry name" value="INTRAFLAGELLAR TRANSPORT PROTEIN 46 HOMOLOG"/>
    <property type="match status" value="1"/>
</dbReference>
<evidence type="ECO:0000256" key="1">
    <source>
        <dbReference type="ARBA" id="ARBA00004120"/>
    </source>
</evidence>
<proteinExistence type="inferred from homology"/>